<reference evidence="8 9" key="1">
    <citation type="submission" date="2024-01" db="EMBL/GenBank/DDBJ databases">
        <title>Multi-omics insights into the function and evolution of sodium benzoate biodegradation pathways in Benzoatithermus flavus gen. nov., sp. nov. from hot spring.</title>
        <authorList>
            <person name="Hu C.-J."/>
            <person name="Li W.-J."/>
        </authorList>
    </citation>
    <scope>NUCLEOTIDE SEQUENCE [LARGE SCALE GENOMIC DNA]</scope>
    <source>
        <strain evidence="8 9">SYSU G07066</strain>
    </source>
</reference>
<dbReference type="PANTHER" id="PTHR32322:SF2">
    <property type="entry name" value="EAMA DOMAIN-CONTAINING PROTEIN"/>
    <property type="match status" value="1"/>
</dbReference>
<comment type="subcellular location">
    <subcellularLocation>
        <location evidence="1">Membrane</location>
        <topology evidence="1">Multi-pass membrane protein</topology>
    </subcellularLocation>
</comment>
<gene>
    <name evidence="8" type="ORF">U1T56_05735</name>
</gene>
<evidence type="ECO:0000256" key="6">
    <source>
        <dbReference type="SAM" id="Phobius"/>
    </source>
</evidence>
<evidence type="ECO:0000313" key="9">
    <source>
        <dbReference type="Proteomes" id="UP001375743"/>
    </source>
</evidence>
<keyword evidence="5 6" id="KW-0472">Membrane</keyword>
<dbReference type="PANTHER" id="PTHR32322">
    <property type="entry name" value="INNER MEMBRANE TRANSPORTER"/>
    <property type="match status" value="1"/>
</dbReference>
<organism evidence="8 9">
    <name type="scientific">Benzoatithermus flavus</name>
    <dbReference type="NCBI Taxonomy" id="3108223"/>
    <lineage>
        <taxon>Bacteria</taxon>
        <taxon>Pseudomonadati</taxon>
        <taxon>Pseudomonadota</taxon>
        <taxon>Alphaproteobacteria</taxon>
        <taxon>Geminicoccales</taxon>
        <taxon>Geminicoccaceae</taxon>
        <taxon>Benzoatithermus</taxon>
    </lineage>
</organism>
<evidence type="ECO:0000256" key="4">
    <source>
        <dbReference type="ARBA" id="ARBA00022989"/>
    </source>
</evidence>
<dbReference type="Proteomes" id="UP001375743">
    <property type="component" value="Unassembled WGS sequence"/>
</dbReference>
<sequence length="353" mass="37071">MALSAGDLSATTYFRIPPREVAELVAQVEIRGVQRRGWSMRPSGVIARPMMRQASSPATAGQTDIRLGLLLGLAGVLVFSLTLPVTRRAVQELAPEVVGLGRTIPAALLALVVVAAYRRLPRGRDLPAVMVCASGVVFGFPLLSALAMRTVDASHGAVVLAVLPLLTAAAGAVLAGERPSARFWLWAVLGSASVLGFALLRSRGGLAAGDLYLLAASLLAAIGYAVGGRLAREAPGLLVIAWALVVSLPVLLVIGVALWPAVNTGASATAWACFAYVAVMSQFLGFYFWYRGLALGGIARVGQVQLFQTFFTLAASALLLGERLDALTLGFALLTFLFVWLARRERIAAAAPR</sequence>
<dbReference type="InterPro" id="IPR050638">
    <property type="entry name" value="AA-Vitamin_Transporters"/>
</dbReference>
<keyword evidence="9" id="KW-1185">Reference proteome</keyword>
<feature type="transmembrane region" description="Helical" evidence="6">
    <location>
        <begin position="129"/>
        <end position="148"/>
    </location>
</feature>
<accession>A0ABU8XN71</accession>
<feature type="transmembrane region" description="Helical" evidence="6">
    <location>
        <begin position="326"/>
        <end position="343"/>
    </location>
</feature>
<comment type="similarity">
    <text evidence="2">Belongs to the EamA transporter family.</text>
</comment>
<feature type="domain" description="EamA" evidence="7">
    <location>
        <begin position="67"/>
        <end position="196"/>
    </location>
</feature>
<evidence type="ECO:0000256" key="2">
    <source>
        <dbReference type="ARBA" id="ARBA00007362"/>
    </source>
</evidence>
<evidence type="ECO:0000256" key="1">
    <source>
        <dbReference type="ARBA" id="ARBA00004141"/>
    </source>
</evidence>
<feature type="transmembrane region" description="Helical" evidence="6">
    <location>
        <begin position="183"/>
        <end position="200"/>
    </location>
</feature>
<dbReference type="InterPro" id="IPR000620">
    <property type="entry name" value="EamA_dom"/>
</dbReference>
<feature type="transmembrane region" description="Helical" evidence="6">
    <location>
        <begin position="97"/>
        <end position="117"/>
    </location>
</feature>
<evidence type="ECO:0000256" key="3">
    <source>
        <dbReference type="ARBA" id="ARBA00022692"/>
    </source>
</evidence>
<feature type="transmembrane region" description="Helical" evidence="6">
    <location>
        <begin position="238"/>
        <end position="262"/>
    </location>
</feature>
<name>A0ABU8XN71_9PROT</name>
<feature type="transmembrane region" description="Helical" evidence="6">
    <location>
        <begin position="206"/>
        <end position="226"/>
    </location>
</feature>
<evidence type="ECO:0000256" key="5">
    <source>
        <dbReference type="ARBA" id="ARBA00023136"/>
    </source>
</evidence>
<dbReference type="SUPFAM" id="SSF103481">
    <property type="entry name" value="Multidrug resistance efflux transporter EmrE"/>
    <property type="match status" value="2"/>
</dbReference>
<dbReference type="InterPro" id="IPR037185">
    <property type="entry name" value="EmrE-like"/>
</dbReference>
<evidence type="ECO:0000313" key="8">
    <source>
        <dbReference type="EMBL" id="MEK0082642.1"/>
    </source>
</evidence>
<dbReference type="Pfam" id="PF00892">
    <property type="entry name" value="EamA"/>
    <property type="match status" value="2"/>
</dbReference>
<keyword evidence="4 6" id="KW-1133">Transmembrane helix</keyword>
<proteinExistence type="inferred from homology"/>
<dbReference type="EMBL" id="JBBLZC010000004">
    <property type="protein sequence ID" value="MEK0082642.1"/>
    <property type="molecule type" value="Genomic_DNA"/>
</dbReference>
<dbReference type="RefSeq" id="WP_418158491.1">
    <property type="nucleotide sequence ID" value="NZ_JBBLZC010000004.1"/>
</dbReference>
<feature type="transmembrane region" description="Helical" evidence="6">
    <location>
        <begin position="154"/>
        <end position="176"/>
    </location>
</feature>
<keyword evidence="3 6" id="KW-0812">Transmembrane</keyword>
<evidence type="ECO:0000259" key="7">
    <source>
        <dbReference type="Pfam" id="PF00892"/>
    </source>
</evidence>
<feature type="transmembrane region" description="Helical" evidence="6">
    <location>
        <begin position="301"/>
        <end position="320"/>
    </location>
</feature>
<protein>
    <submittedName>
        <fullName evidence="8">DMT family transporter</fullName>
    </submittedName>
</protein>
<feature type="domain" description="EamA" evidence="7">
    <location>
        <begin position="208"/>
        <end position="342"/>
    </location>
</feature>
<feature type="transmembrane region" description="Helical" evidence="6">
    <location>
        <begin position="67"/>
        <end position="85"/>
    </location>
</feature>
<feature type="transmembrane region" description="Helical" evidence="6">
    <location>
        <begin position="268"/>
        <end position="289"/>
    </location>
</feature>
<comment type="caution">
    <text evidence="8">The sequence shown here is derived from an EMBL/GenBank/DDBJ whole genome shotgun (WGS) entry which is preliminary data.</text>
</comment>